<reference evidence="1 2" key="1">
    <citation type="submission" date="2014-09" db="EMBL/GenBank/DDBJ databases">
        <authorList>
            <person name="Ellenberger Sabrina"/>
        </authorList>
    </citation>
    <scope>NUCLEOTIDE SEQUENCE [LARGE SCALE GENOMIC DNA]</scope>
    <source>
        <strain evidence="1 2">CBS 412.66</strain>
    </source>
</reference>
<protein>
    <submittedName>
        <fullName evidence="1">Uncharacterized protein</fullName>
    </submittedName>
</protein>
<keyword evidence="2" id="KW-1185">Reference proteome</keyword>
<proteinExistence type="predicted"/>
<gene>
    <name evidence="1" type="primary">PARPA_12492.1 scaffold 45109</name>
</gene>
<name>A0A0B7NRP7_9FUNG</name>
<organism evidence="1 2">
    <name type="scientific">Parasitella parasitica</name>
    <dbReference type="NCBI Taxonomy" id="35722"/>
    <lineage>
        <taxon>Eukaryota</taxon>
        <taxon>Fungi</taxon>
        <taxon>Fungi incertae sedis</taxon>
        <taxon>Mucoromycota</taxon>
        <taxon>Mucoromycotina</taxon>
        <taxon>Mucoromycetes</taxon>
        <taxon>Mucorales</taxon>
        <taxon>Mucorineae</taxon>
        <taxon>Mucoraceae</taxon>
        <taxon>Parasitella</taxon>
    </lineage>
</organism>
<dbReference type="AlphaFoldDB" id="A0A0B7NRP7"/>
<accession>A0A0B7NRP7</accession>
<sequence length="84" mass="9980">MGRAVAATMICEEEKVYEDQYYLEIHLNKDNVDLAIVLNENGQNVFEILATESSITQRMDLRSRRCHHHYWIDCTKMLRYLMQA</sequence>
<evidence type="ECO:0000313" key="1">
    <source>
        <dbReference type="EMBL" id="CEP18190.1"/>
    </source>
</evidence>
<evidence type="ECO:0000313" key="2">
    <source>
        <dbReference type="Proteomes" id="UP000054107"/>
    </source>
</evidence>
<dbReference type="Proteomes" id="UP000054107">
    <property type="component" value="Unassembled WGS sequence"/>
</dbReference>
<dbReference type="OrthoDB" id="2279278at2759"/>
<dbReference type="EMBL" id="LN733769">
    <property type="protein sequence ID" value="CEP18190.1"/>
    <property type="molecule type" value="Genomic_DNA"/>
</dbReference>